<dbReference type="EnsemblMetazoa" id="GPAI022911-RA">
    <property type="protein sequence ID" value="GPAI022911-PA"/>
    <property type="gene ID" value="GPAI022911"/>
</dbReference>
<accession>A0A1A9ZRN5</accession>
<organism evidence="1 2">
    <name type="scientific">Glossina pallidipes</name>
    <name type="common">Tsetse fly</name>
    <dbReference type="NCBI Taxonomy" id="7398"/>
    <lineage>
        <taxon>Eukaryota</taxon>
        <taxon>Metazoa</taxon>
        <taxon>Ecdysozoa</taxon>
        <taxon>Arthropoda</taxon>
        <taxon>Hexapoda</taxon>
        <taxon>Insecta</taxon>
        <taxon>Pterygota</taxon>
        <taxon>Neoptera</taxon>
        <taxon>Endopterygota</taxon>
        <taxon>Diptera</taxon>
        <taxon>Brachycera</taxon>
        <taxon>Muscomorpha</taxon>
        <taxon>Hippoboscoidea</taxon>
        <taxon>Glossinidae</taxon>
        <taxon>Glossina</taxon>
    </lineage>
</organism>
<keyword evidence="2" id="KW-1185">Reference proteome</keyword>
<evidence type="ECO:0000313" key="1">
    <source>
        <dbReference type="EnsemblMetazoa" id="GPAI022911-PA"/>
    </source>
</evidence>
<proteinExistence type="predicted"/>
<dbReference type="AlphaFoldDB" id="A0A1A9ZRN5"/>
<sequence length="109" mass="12637">MTVGSADNKAKFNGFNKRRHNVIVWTTHKTLDHKYKTNSKLRGKRLFVKNPERQARSIIIAVIDSIGILILYHRHGSLRTAMLRSEFGRSFGAIYIFNIIDVIDVYDFN</sequence>
<evidence type="ECO:0000313" key="2">
    <source>
        <dbReference type="Proteomes" id="UP000092445"/>
    </source>
</evidence>
<protein>
    <submittedName>
        <fullName evidence="1">Uncharacterized protein</fullName>
    </submittedName>
</protein>
<dbReference type="VEuPathDB" id="VectorBase:GPAI022911"/>
<reference evidence="1" key="2">
    <citation type="submission" date="2020-05" db="UniProtKB">
        <authorList>
            <consortium name="EnsemblMetazoa"/>
        </authorList>
    </citation>
    <scope>IDENTIFICATION</scope>
    <source>
        <strain evidence="1">IAEA</strain>
    </source>
</reference>
<name>A0A1A9ZRN5_GLOPL</name>
<reference evidence="2" key="1">
    <citation type="submission" date="2014-03" db="EMBL/GenBank/DDBJ databases">
        <authorList>
            <person name="Aksoy S."/>
            <person name="Warren W."/>
            <person name="Wilson R.K."/>
        </authorList>
    </citation>
    <scope>NUCLEOTIDE SEQUENCE [LARGE SCALE GENOMIC DNA]</scope>
    <source>
        <strain evidence="2">IAEA</strain>
    </source>
</reference>
<dbReference type="Proteomes" id="UP000092445">
    <property type="component" value="Unassembled WGS sequence"/>
</dbReference>